<evidence type="ECO:0000256" key="4">
    <source>
        <dbReference type="ARBA" id="ARBA00022932"/>
    </source>
</evidence>
<keyword evidence="7" id="KW-1185">Reference proteome</keyword>
<keyword evidence="4" id="KW-0239">DNA-directed DNA polymerase</keyword>
<dbReference type="Gene3D" id="1.10.8.60">
    <property type="match status" value="1"/>
</dbReference>
<dbReference type="SUPFAM" id="SSF52540">
    <property type="entry name" value="P-loop containing nucleoside triphosphate hydrolases"/>
    <property type="match status" value="1"/>
</dbReference>
<keyword evidence="1 6" id="KW-0808">Transferase</keyword>
<dbReference type="Pfam" id="PF06144">
    <property type="entry name" value="DNA_pol3_delta"/>
    <property type="match status" value="1"/>
</dbReference>
<evidence type="ECO:0000256" key="3">
    <source>
        <dbReference type="ARBA" id="ARBA00022705"/>
    </source>
</evidence>
<feature type="domain" description="DNA polymerase III delta N-terminal" evidence="5">
    <location>
        <begin position="19"/>
        <end position="132"/>
    </location>
</feature>
<comment type="caution">
    <text evidence="6">The sequence shown here is derived from an EMBL/GenBank/DDBJ whole genome shotgun (WGS) entry which is preliminary data.</text>
</comment>
<dbReference type="NCBIfam" id="TIGR01128">
    <property type="entry name" value="holA"/>
    <property type="match status" value="1"/>
</dbReference>
<keyword evidence="2 6" id="KW-0548">Nucleotidyltransferase</keyword>
<evidence type="ECO:0000256" key="1">
    <source>
        <dbReference type="ARBA" id="ARBA00022679"/>
    </source>
</evidence>
<accession>A0ABS8PL95</accession>
<dbReference type="InterPro" id="IPR010372">
    <property type="entry name" value="DNA_pol3_delta_N"/>
</dbReference>
<keyword evidence="3" id="KW-0235">DNA replication</keyword>
<gene>
    <name evidence="6" type="primary">holA</name>
    <name evidence="6" type="ORF">LQ567_03290</name>
</gene>
<dbReference type="Proteomes" id="UP001199816">
    <property type="component" value="Unassembled WGS sequence"/>
</dbReference>
<dbReference type="InterPro" id="IPR027417">
    <property type="entry name" value="P-loop_NTPase"/>
</dbReference>
<evidence type="ECO:0000313" key="6">
    <source>
        <dbReference type="EMBL" id="MCD2421771.1"/>
    </source>
</evidence>
<evidence type="ECO:0000256" key="2">
    <source>
        <dbReference type="ARBA" id="ARBA00022695"/>
    </source>
</evidence>
<proteinExistence type="predicted"/>
<dbReference type="EMBL" id="JAJNEC010000003">
    <property type="protein sequence ID" value="MCD2421771.1"/>
    <property type="molecule type" value="Genomic_DNA"/>
</dbReference>
<dbReference type="EC" id="2.7.7.7" evidence="6"/>
<name>A0ABS8PL95_9BACT</name>
<dbReference type="GO" id="GO:0003887">
    <property type="term" value="F:DNA-directed DNA polymerase activity"/>
    <property type="evidence" value="ECO:0007669"/>
    <property type="project" value="UniProtKB-EC"/>
</dbReference>
<dbReference type="Gene3D" id="1.20.272.10">
    <property type="match status" value="1"/>
</dbReference>
<reference evidence="6 7" key="1">
    <citation type="submission" date="2021-11" db="EMBL/GenBank/DDBJ databases">
        <title>Genomic of Niabella pedocola.</title>
        <authorList>
            <person name="Wu T."/>
        </authorList>
    </citation>
    <scope>NUCLEOTIDE SEQUENCE [LARGE SCALE GENOMIC DNA]</scope>
    <source>
        <strain evidence="6 7">JCM 31011</strain>
    </source>
</reference>
<organism evidence="6 7">
    <name type="scientific">Niabella pedocola</name>
    <dbReference type="NCBI Taxonomy" id="1752077"/>
    <lineage>
        <taxon>Bacteria</taxon>
        <taxon>Pseudomonadati</taxon>
        <taxon>Bacteroidota</taxon>
        <taxon>Chitinophagia</taxon>
        <taxon>Chitinophagales</taxon>
        <taxon>Chitinophagaceae</taxon>
        <taxon>Niabella</taxon>
    </lineage>
</organism>
<sequence>MSVEKILSEWKKNSYKPVYWLEGEEDYYIDQLVNYAETHILTESEASFNLAIFYGRDAAWADIVNACRKYPMFSDKQVVILKEAQQLREIEKLEVYLNQPLSSTIFIVAYKEKKLDARTKFAKLVKERSEFLSTKKIYDSALPEWVNAYVAQLQYTISPKATMLLVDHIGNDLARIENEIQKILINLKTRTAITEEDVENFVGISKDFNIFELQTAVANRDLAKAMRVIRYFGDNPKAAPIQLVLPSLYSFFSKVFMIFGASGADDAIAKQIGVNGFFFKSYSQASRTYGYEGVEKILLLLHQYNLRSIGINATRIEDESLLTEMVVKIMM</sequence>
<dbReference type="RefSeq" id="WP_231002674.1">
    <property type="nucleotide sequence ID" value="NZ_JAJNEC010000003.1"/>
</dbReference>
<dbReference type="PANTHER" id="PTHR34388:SF1">
    <property type="entry name" value="DNA POLYMERASE III SUBUNIT DELTA"/>
    <property type="match status" value="1"/>
</dbReference>
<dbReference type="Gene3D" id="3.40.50.300">
    <property type="entry name" value="P-loop containing nucleotide triphosphate hydrolases"/>
    <property type="match status" value="1"/>
</dbReference>
<evidence type="ECO:0000259" key="5">
    <source>
        <dbReference type="Pfam" id="PF06144"/>
    </source>
</evidence>
<dbReference type="PANTHER" id="PTHR34388">
    <property type="entry name" value="DNA POLYMERASE III SUBUNIT DELTA"/>
    <property type="match status" value="1"/>
</dbReference>
<evidence type="ECO:0000313" key="7">
    <source>
        <dbReference type="Proteomes" id="UP001199816"/>
    </source>
</evidence>
<protein>
    <submittedName>
        <fullName evidence="6">DNA polymerase III subunit delta</fullName>
        <ecNumber evidence="6">2.7.7.7</ecNumber>
    </submittedName>
</protein>
<dbReference type="InterPro" id="IPR005790">
    <property type="entry name" value="DNA_polIII_delta"/>
</dbReference>